<keyword evidence="4" id="KW-0479">Metal-binding</keyword>
<dbReference type="CDD" id="cd00685">
    <property type="entry name" value="Trans_IPPS_HT"/>
    <property type="match status" value="1"/>
</dbReference>
<evidence type="ECO:0000313" key="7">
    <source>
        <dbReference type="EMBL" id="SUE33306.1"/>
    </source>
</evidence>
<evidence type="ECO:0000256" key="6">
    <source>
        <dbReference type="RuleBase" id="RU004466"/>
    </source>
</evidence>
<dbReference type="GO" id="GO:0106350">
    <property type="term" value="F:all-trans-octaprenyl-diphosphate synthase activity"/>
    <property type="evidence" value="ECO:0007669"/>
    <property type="project" value="UniProtKB-EC"/>
</dbReference>
<dbReference type="InterPro" id="IPR008949">
    <property type="entry name" value="Isoprenoid_synthase_dom_sf"/>
</dbReference>
<sequence length="333" mass="37184">MAQLDDIIAPVGDAFRAFRTLLNETTVSEQPFMRPITRDILRSGGKQMRPLLTLLTAALHGDANDPKVQAGAVLIEMIHWSTLVHDDVIDEAYVRRGQWTPGTLLRSKSAVLVGDYLFSKGLAQASRAGGYGAMRSATRAIELIVDGELRQMEHARRLDNTEETYTDIIRHKTAALIASAAECGVLPAFGDDAEAPQVRDMYRFGELLGLAFQIKDDLLDFGFAEDGSRLKTGKVSCNDLRERKMTLPLIRAMEDLSSGERRTVLKHLRRASERNESVEWLRDFVARSNGAAYSVQIMERYHREAVELLAVYPDSPVRRALEAYAAYVIGRAF</sequence>
<proteinExistence type="inferred from homology"/>
<comment type="similarity">
    <text evidence="2 6">Belongs to the FPP/GGPP synthase family.</text>
</comment>
<evidence type="ECO:0000313" key="8">
    <source>
        <dbReference type="Proteomes" id="UP000255233"/>
    </source>
</evidence>
<dbReference type="EMBL" id="UGVL01000001">
    <property type="protein sequence ID" value="SUE33306.1"/>
    <property type="molecule type" value="Genomic_DNA"/>
</dbReference>
<dbReference type="RefSeq" id="WP_027290686.1">
    <property type="nucleotide sequence ID" value="NZ_UGVL01000001.1"/>
</dbReference>
<gene>
    <name evidence="7" type="primary">ispB</name>
    <name evidence="7" type="ORF">NCTC11190_00513</name>
</gene>
<protein>
    <submittedName>
        <fullName evidence="7">Octaprenyl-diphosphate synthase</fullName>
        <ecNumber evidence="7">2.5.1.90</ecNumber>
    </submittedName>
</protein>
<evidence type="ECO:0000256" key="1">
    <source>
        <dbReference type="ARBA" id="ARBA00001946"/>
    </source>
</evidence>
<dbReference type="Gene3D" id="1.10.600.10">
    <property type="entry name" value="Farnesyl Diphosphate Synthase"/>
    <property type="match status" value="1"/>
</dbReference>
<dbReference type="Pfam" id="PF00348">
    <property type="entry name" value="polyprenyl_synt"/>
    <property type="match status" value="1"/>
</dbReference>
<dbReference type="PANTHER" id="PTHR12001">
    <property type="entry name" value="GERANYLGERANYL PYROPHOSPHATE SYNTHASE"/>
    <property type="match status" value="1"/>
</dbReference>
<keyword evidence="3 6" id="KW-0808">Transferase</keyword>
<dbReference type="GO" id="GO:0046872">
    <property type="term" value="F:metal ion binding"/>
    <property type="evidence" value="ECO:0007669"/>
    <property type="project" value="UniProtKB-KW"/>
</dbReference>
<dbReference type="OrthoDB" id="9805316at2"/>
<evidence type="ECO:0000256" key="5">
    <source>
        <dbReference type="ARBA" id="ARBA00022842"/>
    </source>
</evidence>
<dbReference type="STRING" id="880526.GCA_000427365_00932"/>
<dbReference type="PROSITE" id="PS00444">
    <property type="entry name" value="POLYPRENYL_SYNTHASE_2"/>
    <property type="match status" value="1"/>
</dbReference>
<comment type="cofactor">
    <cofactor evidence="1">
        <name>Mg(2+)</name>
        <dbReference type="ChEBI" id="CHEBI:18420"/>
    </cofactor>
</comment>
<keyword evidence="8" id="KW-1185">Reference proteome</keyword>
<evidence type="ECO:0000256" key="2">
    <source>
        <dbReference type="ARBA" id="ARBA00006706"/>
    </source>
</evidence>
<evidence type="ECO:0000256" key="4">
    <source>
        <dbReference type="ARBA" id="ARBA00022723"/>
    </source>
</evidence>
<keyword evidence="5" id="KW-0460">Magnesium</keyword>
<dbReference type="InterPro" id="IPR000092">
    <property type="entry name" value="Polyprenyl_synt"/>
</dbReference>
<dbReference type="AlphaFoldDB" id="A0A379MPA2"/>
<evidence type="ECO:0000256" key="3">
    <source>
        <dbReference type="ARBA" id="ARBA00022679"/>
    </source>
</evidence>
<dbReference type="Proteomes" id="UP000255233">
    <property type="component" value="Unassembled WGS sequence"/>
</dbReference>
<dbReference type="EC" id="2.5.1.90" evidence="7"/>
<dbReference type="GO" id="GO:0008299">
    <property type="term" value="P:isoprenoid biosynthetic process"/>
    <property type="evidence" value="ECO:0007669"/>
    <property type="project" value="InterPro"/>
</dbReference>
<organism evidence="7 8">
    <name type="scientific">Rikenella microfusus</name>
    <dbReference type="NCBI Taxonomy" id="28139"/>
    <lineage>
        <taxon>Bacteria</taxon>
        <taxon>Pseudomonadati</taxon>
        <taxon>Bacteroidota</taxon>
        <taxon>Bacteroidia</taxon>
        <taxon>Bacteroidales</taxon>
        <taxon>Rikenellaceae</taxon>
        <taxon>Rikenella</taxon>
    </lineage>
</organism>
<name>A0A379MPA2_9BACT</name>
<dbReference type="SUPFAM" id="SSF48576">
    <property type="entry name" value="Terpenoid synthases"/>
    <property type="match status" value="1"/>
</dbReference>
<reference evidence="7 8" key="1">
    <citation type="submission" date="2018-06" db="EMBL/GenBank/DDBJ databases">
        <authorList>
            <consortium name="Pathogen Informatics"/>
            <person name="Doyle S."/>
        </authorList>
    </citation>
    <scope>NUCLEOTIDE SEQUENCE [LARGE SCALE GENOMIC DNA]</scope>
    <source>
        <strain evidence="7 8">NCTC11190</strain>
    </source>
</reference>
<accession>A0A379MPA2</accession>
<dbReference type="InterPro" id="IPR033749">
    <property type="entry name" value="Polyprenyl_synt_CS"/>
</dbReference>
<dbReference type="PROSITE" id="PS00723">
    <property type="entry name" value="POLYPRENYL_SYNTHASE_1"/>
    <property type="match status" value="1"/>
</dbReference>
<dbReference type="SFLD" id="SFLDS00005">
    <property type="entry name" value="Isoprenoid_Synthase_Type_I"/>
    <property type="match status" value="1"/>
</dbReference>
<dbReference type="PANTHER" id="PTHR12001:SF69">
    <property type="entry name" value="ALL TRANS-POLYPRENYL-DIPHOSPHATE SYNTHASE PDSS1"/>
    <property type="match status" value="1"/>
</dbReference>